<name>A0AAD9Q0U6_ACRCE</name>
<organism evidence="2 3">
    <name type="scientific">Acropora cervicornis</name>
    <name type="common">Staghorn coral</name>
    <dbReference type="NCBI Taxonomy" id="6130"/>
    <lineage>
        <taxon>Eukaryota</taxon>
        <taxon>Metazoa</taxon>
        <taxon>Cnidaria</taxon>
        <taxon>Anthozoa</taxon>
        <taxon>Hexacorallia</taxon>
        <taxon>Scleractinia</taxon>
        <taxon>Astrocoeniina</taxon>
        <taxon>Acroporidae</taxon>
        <taxon>Acropora</taxon>
    </lineage>
</organism>
<comment type="caution">
    <text evidence="2">The sequence shown here is derived from an EMBL/GenBank/DDBJ whole genome shotgun (WGS) entry which is preliminary data.</text>
</comment>
<gene>
    <name evidence="2" type="ORF">P5673_026408</name>
</gene>
<feature type="region of interest" description="Disordered" evidence="1">
    <location>
        <begin position="1"/>
        <end position="36"/>
    </location>
</feature>
<reference evidence="2" key="2">
    <citation type="journal article" date="2023" name="Science">
        <title>Genomic signatures of disease resistance in endangered staghorn corals.</title>
        <authorList>
            <person name="Vollmer S.V."/>
            <person name="Selwyn J.D."/>
            <person name="Despard B.A."/>
            <person name="Roesel C.L."/>
        </authorList>
    </citation>
    <scope>NUCLEOTIDE SEQUENCE</scope>
    <source>
        <strain evidence="2">K2</strain>
    </source>
</reference>
<dbReference type="Proteomes" id="UP001249851">
    <property type="component" value="Unassembled WGS sequence"/>
</dbReference>
<proteinExistence type="predicted"/>
<reference evidence="2" key="1">
    <citation type="journal article" date="2023" name="G3 (Bethesda)">
        <title>Whole genome assembly and annotation of the endangered Caribbean coral Acropora cervicornis.</title>
        <authorList>
            <person name="Selwyn J.D."/>
            <person name="Vollmer S.V."/>
        </authorList>
    </citation>
    <scope>NUCLEOTIDE SEQUENCE</scope>
    <source>
        <strain evidence="2">K2</strain>
    </source>
</reference>
<keyword evidence="3" id="KW-1185">Reference proteome</keyword>
<dbReference type="EMBL" id="JARQWQ010000086">
    <property type="protein sequence ID" value="KAK2552553.1"/>
    <property type="molecule type" value="Genomic_DNA"/>
</dbReference>
<dbReference type="AlphaFoldDB" id="A0AAD9Q0U6"/>
<evidence type="ECO:0000256" key="1">
    <source>
        <dbReference type="SAM" id="MobiDB-lite"/>
    </source>
</evidence>
<evidence type="ECO:0000313" key="3">
    <source>
        <dbReference type="Proteomes" id="UP001249851"/>
    </source>
</evidence>
<protein>
    <submittedName>
        <fullName evidence="2">Uncharacterized protein</fullName>
    </submittedName>
</protein>
<accession>A0AAD9Q0U6</accession>
<sequence>MPDTEPVQHHGLPSGPEQNLPQQLSQLPLPTRFDGANGPNQAECWIRWSRRFERYRIASGLKIKPEHEQTVQMTF</sequence>
<feature type="compositionally biased region" description="Low complexity" evidence="1">
    <location>
        <begin position="16"/>
        <end position="30"/>
    </location>
</feature>
<evidence type="ECO:0000313" key="2">
    <source>
        <dbReference type="EMBL" id="KAK2552553.1"/>
    </source>
</evidence>